<gene>
    <name evidence="1" type="ORF">NYR02_14460</name>
</gene>
<protein>
    <submittedName>
        <fullName evidence="1">Enoyl-CoA hydratase/isomerase family protein</fullName>
    </submittedName>
</protein>
<accession>A0A9X2WHF2</accession>
<dbReference type="InterPro" id="IPR029045">
    <property type="entry name" value="ClpP/crotonase-like_dom_sf"/>
</dbReference>
<dbReference type="RefSeq" id="WP_260977061.1">
    <property type="nucleotide sequence ID" value="NZ_JAOANI010000022.1"/>
</dbReference>
<dbReference type="EMBL" id="JAOANI010000022">
    <property type="protein sequence ID" value="MCT7360221.1"/>
    <property type="molecule type" value="Genomic_DNA"/>
</dbReference>
<dbReference type="SUPFAM" id="SSF52096">
    <property type="entry name" value="ClpP/crotonase"/>
    <property type="match status" value="1"/>
</dbReference>
<reference evidence="1" key="1">
    <citation type="journal article" date="2022" name="Front. Microbiol.">
        <title>Genome-based taxonomic rearrangement of Oceanobacter-related bacteria including the description of Thalassolituus hydrocarbonoclasticus sp. nov. and Thalassolituus pacificus sp. nov. and emended description of the genus Thalassolituus.</title>
        <authorList>
            <person name="Dong C."/>
            <person name="Wei L."/>
            <person name="Wang J."/>
            <person name="Lai Q."/>
            <person name="Huang Z."/>
            <person name="Shao Z."/>
        </authorList>
    </citation>
    <scope>NUCLEOTIDE SEQUENCE</scope>
    <source>
        <strain evidence="1">59MF3M-4</strain>
    </source>
</reference>
<dbReference type="InterPro" id="IPR001753">
    <property type="entry name" value="Enoyl-CoA_hydra/iso"/>
</dbReference>
<dbReference type="GO" id="GO:0006635">
    <property type="term" value="P:fatty acid beta-oxidation"/>
    <property type="evidence" value="ECO:0007669"/>
    <property type="project" value="TreeGrafter"/>
</dbReference>
<dbReference type="Proteomes" id="UP001147830">
    <property type="component" value="Unassembled WGS sequence"/>
</dbReference>
<keyword evidence="2" id="KW-1185">Reference proteome</keyword>
<dbReference type="PANTHER" id="PTHR11941">
    <property type="entry name" value="ENOYL-COA HYDRATASE-RELATED"/>
    <property type="match status" value="1"/>
</dbReference>
<dbReference type="GO" id="GO:0004165">
    <property type="term" value="F:delta(3)-delta(2)-enoyl-CoA isomerase activity"/>
    <property type="evidence" value="ECO:0007669"/>
    <property type="project" value="TreeGrafter"/>
</dbReference>
<sequence>MSLISLRSDGSGKVAIISFDNGANTHNLQFAREFEQHLQTVEDNIDFKALVITSSDEKSWSQGLDVPWLMGSIQGGQHDDVKEFMHTMDRCHARLMQLPVPAIAAINGHTFGNGCVIACACDFRVMRSDRGYFCFPEVDMSIPFVPGLIDVVLKSLPAYRYNDMLLTGRRVGAAELLADHFLTAIFEGKDAVLEGALTFARTFNKKRTIFAEHKKRFHKPVLDALREKNPPFIDAMKLL</sequence>
<evidence type="ECO:0000313" key="1">
    <source>
        <dbReference type="EMBL" id="MCT7360221.1"/>
    </source>
</evidence>
<dbReference type="AlphaFoldDB" id="A0A9X2WHF2"/>
<dbReference type="CDD" id="cd06558">
    <property type="entry name" value="crotonase-like"/>
    <property type="match status" value="1"/>
</dbReference>
<name>A0A9X2WHF2_9GAMM</name>
<evidence type="ECO:0000313" key="2">
    <source>
        <dbReference type="Proteomes" id="UP001147830"/>
    </source>
</evidence>
<dbReference type="Pfam" id="PF00378">
    <property type="entry name" value="ECH_1"/>
    <property type="match status" value="1"/>
</dbReference>
<dbReference type="Gene3D" id="3.90.226.10">
    <property type="entry name" value="2-enoyl-CoA Hydratase, Chain A, domain 1"/>
    <property type="match status" value="1"/>
</dbReference>
<comment type="caution">
    <text evidence="1">The sequence shown here is derived from an EMBL/GenBank/DDBJ whole genome shotgun (WGS) entry which is preliminary data.</text>
</comment>
<organism evidence="1 2">
    <name type="scientific">Thalassolituus pacificus</name>
    <dbReference type="NCBI Taxonomy" id="2975440"/>
    <lineage>
        <taxon>Bacteria</taxon>
        <taxon>Pseudomonadati</taxon>
        <taxon>Pseudomonadota</taxon>
        <taxon>Gammaproteobacteria</taxon>
        <taxon>Oceanospirillales</taxon>
        <taxon>Oceanospirillaceae</taxon>
        <taxon>Thalassolituus</taxon>
    </lineage>
</organism>
<proteinExistence type="predicted"/>
<reference evidence="1" key="2">
    <citation type="submission" date="2022-08" db="EMBL/GenBank/DDBJ databases">
        <authorList>
            <person name="Dong C."/>
        </authorList>
    </citation>
    <scope>NUCLEOTIDE SEQUENCE</scope>
    <source>
        <strain evidence="1">59MF3M-4</strain>
    </source>
</reference>
<dbReference type="PANTHER" id="PTHR11941:SF75">
    <property type="entry name" value="ENOYL-COA HYDRATASE_ISOMERASE FAMILY PROTEIN"/>
    <property type="match status" value="1"/>
</dbReference>